<comment type="caution">
    <text evidence="3">The sequence shown here is derived from an EMBL/GenBank/DDBJ whole genome shotgun (WGS) entry which is preliminary data.</text>
</comment>
<dbReference type="SUPFAM" id="SSF160996">
    <property type="entry name" value="HI0933 insert domain-like"/>
    <property type="match status" value="1"/>
</dbReference>
<evidence type="ECO:0000256" key="1">
    <source>
        <dbReference type="SAM" id="Phobius"/>
    </source>
</evidence>
<feature type="non-terminal residue" evidence="3">
    <location>
        <position position="251"/>
    </location>
</feature>
<evidence type="ECO:0000313" key="3">
    <source>
        <dbReference type="EMBL" id="KKL44729.1"/>
    </source>
</evidence>
<dbReference type="Pfam" id="PF03486">
    <property type="entry name" value="HI0933_like"/>
    <property type="match status" value="1"/>
</dbReference>
<evidence type="ECO:0000259" key="2">
    <source>
        <dbReference type="Pfam" id="PF03486"/>
    </source>
</evidence>
<keyword evidence="1" id="KW-0812">Transmembrane</keyword>
<keyword evidence="1" id="KW-1133">Transmembrane helix</keyword>
<protein>
    <recommendedName>
        <fullName evidence="2">RsdA/BaiN/AoA(So)-like Rossmann fold-like domain-containing protein</fullName>
    </recommendedName>
</protein>
<dbReference type="AlphaFoldDB" id="A0A0F9C6A5"/>
<dbReference type="PANTHER" id="PTHR42887:SF2">
    <property type="entry name" value="OS12G0638800 PROTEIN"/>
    <property type="match status" value="1"/>
</dbReference>
<dbReference type="SUPFAM" id="SSF51905">
    <property type="entry name" value="FAD/NAD(P)-binding domain"/>
    <property type="match status" value="1"/>
</dbReference>
<proteinExistence type="predicted"/>
<dbReference type="NCBIfam" id="TIGR00275">
    <property type="entry name" value="aminoacetone oxidase family FAD-binding enzyme"/>
    <property type="match status" value="1"/>
</dbReference>
<dbReference type="Gene3D" id="3.50.50.60">
    <property type="entry name" value="FAD/NAD(P)-binding domain"/>
    <property type="match status" value="1"/>
</dbReference>
<dbReference type="PANTHER" id="PTHR42887">
    <property type="entry name" value="OS12G0638800 PROTEIN"/>
    <property type="match status" value="1"/>
</dbReference>
<dbReference type="PRINTS" id="PR00411">
    <property type="entry name" value="PNDRDTASEI"/>
</dbReference>
<feature type="transmembrane region" description="Helical" evidence="1">
    <location>
        <begin position="223"/>
        <end position="246"/>
    </location>
</feature>
<name>A0A0F9C6A5_9ZZZZ</name>
<gene>
    <name evidence="3" type="ORF">LCGC14_2362760</name>
</gene>
<dbReference type="InterPro" id="IPR036188">
    <property type="entry name" value="FAD/NAD-bd_sf"/>
</dbReference>
<dbReference type="InterPro" id="IPR057661">
    <property type="entry name" value="RsdA/BaiN/AoA(So)_Rossmann"/>
</dbReference>
<reference evidence="3" key="1">
    <citation type="journal article" date="2015" name="Nature">
        <title>Complex archaea that bridge the gap between prokaryotes and eukaryotes.</title>
        <authorList>
            <person name="Spang A."/>
            <person name="Saw J.H."/>
            <person name="Jorgensen S.L."/>
            <person name="Zaremba-Niedzwiedzka K."/>
            <person name="Martijn J."/>
            <person name="Lind A.E."/>
            <person name="van Eijk R."/>
            <person name="Schleper C."/>
            <person name="Guy L."/>
            <person name="Ettema T.J."/>
        </authorList>
    </citation>
    <scope>NUCLEOTIDE SEQUENCE</scope>
</reference>
<dbReference type="EMBL" id="LAZR01034653">
    <property type="protein sequence ID" value="KKL44729.1"/>
    <property type="molecule type" value="Genomic_DNA"/>
</dbReference>
<accession>A0A0F9C6A5</accession>
<feature type="domain" description="RsdA/BaiN/AoA(So)-like Rossmann fold-like" evidence="2">
    <location>
        <begin position="3"/>
        <end position="196"/>
    </location>
</feature>
<keyword evidence="1" id="KW-0472">Membrane</keyword>
<organism evidence="3">
    <name type="scientific">marine sediment metagenome</name>
    <dbReference type="NCBI Taxonomy" id="412755"/>
    <lineage>
        <taxon>unclassified sequences</taxon>
        <taxon>metagenomes</taxon>
        <taxon>ecological metagenomes</taxon>
    </lineage>
</organism>
<dbReference type="InterPro" id="IPR004792">
    <property type="entry name" value="BaiN-like"/>
</dbReference>
<dbReference type="PRINTS" id="PR00368">
    <property type="entry name" value="FADPNR"/>
</dbReference>
<sequence>MYDLIVIGGGPAGIFAAISAKENNANLRVLVLEKSQKLLYKVLLSGGGRCNVTNGLFNPMDLIKNYPRGQKELLGPFYQFGPKDIIGWFEENNVKLKKEEDGRIFPVTNRASTIADSLLLRAKLLNIEILKNQDIEKVYKENESFKVFEKEKTFISKKLAITTGSSAKGFEFAKELGHSVKKPIPSLFGLNISKFTLKDLSGVALKAKIKIKGSNFSQKGDILITHFGFSGPAILTLSSIAARYLFDKNYK</sequence>